<name>A0AAD6ZFG0_9AGAR</name>
<feature type="non-terminal residue" evidence="1">
    <location>
        <position position="218"/>
    </location>
</feature>
<proteinExistence type="predicted"/>
<sequence>MNSVRVLGEKAILCPFKVRKYLLRESCAGKVSLPVLPQIIDPSNPRVSLAYGLHIQIGVRSSRELIPALFILRPQALPPTSLALVVAPVPYTPPATLDAERKEPPTRHFGPCLCPRAFYSPMPKPRMQLHLSDCIGYSSKNKRDVVSDPQHDRDRKLVSAIEDHCEPMSRAGRASVQLALLPLGSRLYSARVLHLRLRFQKHLVQVRYGRQETIMEAR</sequence>
<dbReference type="Proteomes" id="UP001218218">
    <property type="component" value="Unassembled WGS sequence"/>
</dbReference>
<evidence type="ECO:0000313" key="2">
    <source>
        <dbReference type="Proteomes" id="UP001218218"/>
    </source>
</evidence>
<gene>
    <name evidence="1" type="ORF">DFH08DRAFT_1086025</name>
</gene>
<comment type="caution">
    <text evidence="1">The sequence shown here is derived from an EMBL/GenBank/DDBJ whole genome shotgun (WGS) entry which is preliminary data.</text>
</comment>
<dbReference type="AlphaFoldDB" id="A0AAD6ZFG0"/>
<protein>
    <submittedName>
        <fullName evidence="1">Uncharacterized protein</fullName>
    </submittedName>
</protein>
<organism evidence="1 2">
    <name type="scientific">Mycena albidolilacea</name>
    <dbReference type="NCBI Taxonomy" id="1033008"/>
    <lineage>
        <taxon>Eukaryota</taxon>
        <taxon>Fungi</taxon>
        <taxon>Dikarya</taxon>
        <taxon>Basidiomycota</taxon>
        <taxon>Agaricomycotina</taxon>
        <taxon>Agaricomycetes</taxon>
        <taxon>Agaricomycetidae</taxon>
        <taxon>Agaricales</taxon>
        <taxon>Marasmiineae</taxon>
        <taxon>Mycenaceae</taxon>
        <taxon>Mycena</taxon>
    </lineage>
</organism>
<reference evidence="1" key="1">
    <citation type="submission" date="2023-03" db="EMBL/GenBank/DDBJ databases">
        <title>Massive genome expansion in bonnet fungi (Mycena s.s.) driven by repeated elements and novel gene families across ecological guilds.</title>
        <authorList>
            <consortium name="Lawrence Berkeley National Laboratory"/>
            <person name="Harder C.B."/>
            <person name="Miyauchi S."/>
            <person name="Viragh M."/>
            <person name="Kuo A."/>
            <person name="Thoen E."/>
            <person name="Andreopoulos B."/>
            <person name="Lu D."/>
            <person name="Skrede I."/>
            <person name="Drula E."/>
            <person name="Henrissat B."/>
            <person name="Morin E."/>
            <person name="Kohler A."/>
            <person name="Barry K."/>
            <person name="LaButti K."/>
            <person name="Morin E."/>
            <person name="Salamov A."/>
            <person name="Lipzen A."/>
            <person name="Mereny Z."/>
            <person name="Hegedus B."/>
            <person name="Baldrian P."/>
            <person name="Stursova M."/>
            <person name="Weitz H."/>
            <person name="Taylor A."/>
            <person name="Grigoriev I.V."/>
            <person name="Nagy L.G."/>
            <person name="Martin F."/>
            <person name="Kauserud H."/>
        </authorList>
    </citation>
    <scope>NUCLEOTIDE SEQUENCE</scope>
    <source>
        <strain evidence="1">CBHHK002</strain>
    </source>
</reference>
<keyword evidence="2" id="KW-1185">Reference proteome</keyword>
<dbReference type="EMBL" id="JARIHO010000052">
    <property type="protein sequence ID" value="KAJ7321112.1"/>
    <property type="molecule type" value="Genomic_DNA"/>
</dbReference>
<accession>A0AAD6ZFG0</accession>
<evidence type="ECO:0000313" key="1">
    <source>
        <dbReference type="EMBL" id="KAJ7321112.1"/>
    </source>
</evidence>